<comment type="caution">
    <text evidence="1">The sequence shown here is derived from an EMBL/GenBank/DDBJ whole genome shotgun (WGS) entry which is preliminary data.</text>
</comment>
<reference evidence="1" key="1">
    <citation type="submission" date="2023-10" db="EMBL/GenBank/DDBJ databases">
        <authorList>
            <person name="Rodriguez Cubillos JULIANA M."/>
            <person name="De Vega J."/>
        </authorList>
    </citation>
    <scope>NUCLEOTIDE SEQUENCE</scope>
</reference>
<keyword evidence="2" id="KW-1185">Reference proteome</keyword>
<sequence length="133" mass="15301">MQMVWYQLWVVGVYQYCPTLMLQKQWLRKSLAFARDLLFLSLQAGSDNSNMIAALTNKQQVSAYWDTIVEDCIKLTFSLNSFSFTNVRRVANQTIHYLAKLALSSTLGFIWIEETTSCIFEVVAFDLPPESVQ</sequence>
<gene>
    <name evidence="1" type="ORF">MILVUS5_LOCUS35546</name>
</gene>
<accession>A0ACB0LUG5</accession>
<protein>
    <submittedName>
        <fullName evidence="1">Uncharacterized protein</fullName>
    </submittedName>
</protein>
<organism evidence="1 2">
    <name type="scientific">Trifolium pratense</name>
    <name type="common">Red clover</name>
    <dbReference type="NCBI Taxonomy" id="57577"/>
    <lineage>
        <taxon>Eukaryota</taxon>
        <taxon>Viridiplantae</taxon>
        <taxon>Streptophyta</taxon>
        <taxon>Embryophyta</taxon>
        <taxon>Tracheophyta</taxon>
        <taxon>Spermatophyta</taxon>
        <taxon>Magnoliopsida</taxon>
        <taxon>eudicotyledons</taxon>
        <taxon>Gunneridae</taxon>
        <taxon>Pentapetalae</taxon>
        <taxon>rosids</taxon>
        <taxon>fabids</taxon>
        <taxon>Fabales</taxon>
        <taxon>Fabaceae</taxon>
        <taxon>Papilionoideae</taxon>
        <taxon>50 kb inversion clade</taxon>
        <taxon>NPAAA clade</taxon>
        <taxon>Hologalegina</taxon>
        <taxon>IRL clade</taxon>
        <taxon>Trifolieae</taxon>
        <taxon>Trifolium</taxon>
    </lineage>
</organism>
<evidence type="ECO:0000313" key="1">
    <source>
        <dbReference type="EMBL" id="CAJ2671789.1"/>
    </source>
</evidence>
<proteinExistence type="predicted"/>
<evidence type="ECO:0000313" key="2">
    <source>
        <dbReference type="Proteomes" id="UP001177021"/>
    </source>
</evidence>
<name>A0ACB0LUG5_TRIPR</name>
<dbReference type="EMBL" id="CASHSV030000615">
    <property type="protein sequence ID" value="CAJ2671789.1"/>
    <property type="molecule type" value="Genomic_DNA"/>
</dbReference>
<dbReference type="Proteomes" id="UP001177021">
    <property type="component" value="Unassembled WGS sequence"/>
</dbReference>